<accession>A0A2G2YPZ4</accession>
<dbReference type="PANTHER" id="PTHR34661:SF8">
    <property type="entry name" value="ALPHA-CRYSTALLIN DOMAIN-CONTAINING PROTEIN 22.3"/>
    <property type="match status" value="1"/>
</dbReference>
<dbReference type="Gramene" id="PHT71826">
    <property type="protein sequence ID" value="PHT71826"/>
    <property type="gene ID" value="T459_22611"/>
</dbReference>
<name>A0A2G2YPZ4_CAPAN</name>
<dbReference type="PANTHER" id="PTHR34661">
    <property type="entry name" value="INCREASED DNA METHYLATION 3"/>
    <property type="match status" value="1"/>
</dbReference>
<comment type="caution">
    <text evidence="1">The sequence shown here is derived from an EMBL/GenBank/DDBJ whole genome shotgun (WGS) entry which is preliminary data.</text>
</comment>
<dbReference type="EMBL" id="AYRZ02000009">
    <property type="protein sequence ID" value="PHT71826.1"/>
    <property type="molecule type" value="Genomic_DNA"/>
</dbReference>
<evidence type="ECO:0000313" key="2">
    <source>
        <dbReference type="Proteomes" id="UP000222542"/>
    </source>
</evidence>
<keyword evidence="2" id="KW-1185">Reference proteome</keyword>
<dbReference type="InterPro" id="IPR039321">
    <property type="entry name" value="IDM2/3-like"/>
</dbReference>
<gene>
    <name evidence="1" type="ORF">T459_22611</name>
</gene>
<dbReference type="Proteomes" id="UP000222542">
    <property type="component" value="Unassembled WGS sequence"/>
</dbReference>
<dbReference type="GO" id="GO:0005634">
    <property type="term" value="C:nucleus"/>
    <property type="evidence" value="ECO:0000318"/>
    <property type="project" value="GO_Central"/>
</dbReference>
<evidence type="ECO:0000313" key="1">
    <source>
        <dbReference type="EMBL" id="PHT71826.1"/>
    </source>
</evidence>
<dbReference type="AlphaFoldDB" id="A0A2G2YPZ4"/>
<reference evidence="1 2" key="2">
    <citation type="journal article" date="2017" name="Genome Biol.">
        <title>New reference genome sequences of hot pepper reveal the massive evolution of plant disease-resistance genes by retroduplication.</title>
        <authorList>
            <person name="Kim S."/>
            <person name="Park J."/>
            <person name="Yeom S.I."/>
            <person name="Kim Y.M."/>
            <person name="Seo E."/>
            <person name="Kim K.T."/>
            <person name="Kim M.S."/>
            <person name="Lee J.M."/>
            <person name="Cheong K."/>
            <person name="Shin H.S."/>
            <person name="Kim S.B."/>
            <person name="Han K."/>
            <person name="Lee J."/>
            <person name="Park M."/>
            <person name="Lee H.A."/>
            <person name="Lee H.Y."/>
            <person name="Lee Y."/>
            <person name="Oh S."/>
            <person name="Lee J.H."/>
            <person name="Choi E."/>
            <person name="Choi E."/>
            <person name="Lee S.E."/>
            <person name="Jeon J."/>
            <person name="Kim H."/>
            <person name="Choi G."/>
            <person name="Song H."/>
            <person name="Lee J."/>
            <person name="Lee S.C."/>
            <person name="Kwon J.K."/>
            <person name="Lee H.Y."/>
            <person name="Koo N."/>
            <person name="Hong Y."/>
            <person name="Kim R.W."/>
            <person name="Kang W.H."/>
            <person name="Huh J.H."/>
            <person name="Kang B.C."/>
            <person name="Yang T.J."/>
            <person name="Lee Y.H."/>
            <person name="Bennetzen J.L."/>
            <person name="Choi D."/>
        </authorList>
    </citation>
    <scope>NUCLEOTIDE SEQUENCE [LARGE SCALE GENOMIC DNA]</scope>
    <source>
        <strain evidence="2">cv. CM334</strain>
    </source>
</reference>
<protein>
    <submittedName>
        <fullName evidence="1">Alpha-crystallin domain-containing protein 22.3</fullName>
    </submittedName>
</protein>
<organism evidence="1 2">
    <name type="scientific">Capsicum annuum</name>
    <name type="common">Capsicum pepper</name>
    <dbReference type="NCBI Taxonomy" id="4072"/>
    <lineage>
        <taxon>Eukaryota</taxon>
        <taxon>Viridiplantae</taxon>
        <taxon>Streptophyta</taxon>
        <taxon>Embryophyta</taxon>
        <taxon>Tracheophyta</taxon>
        <taxon>Spermatophyta</taxon>
        <taxon>Magnoliopsida</taxon>
        <taxon>eudicotyledons</taxon>
        <taxon>Gunneridae</taxon>
        <taxon>Pentapetalae</taxon>
        <taxon>asterids</taxon>
        <taxon>lamiids</taxon>
        <taxon>Solanales</taxon>
        <taxon>Solanaceae</taxon>
        <taxon>Solanoideae</taxon>
        <taxon>Capsiceae</taxon>
        <taxon>Capsicum</taxon>
    </lineage>
</organism>
<reference evidence="1 2" key="1">
    <citation type="journal article" date="2014" name="Nat. Genet.">
        <title>Genome sequence of the hot pepper provides insights into the evolution of pungency in Capsicum species.</title>
        <authorList>
            <person name="Kim S."/>
            <person name="Park M."/>
            <person name="Yeom S.I."/>
            <person name="Kim Y.M."/>
            <person name="Lee J.M."/>
            <person name="Lee H.A."/>
            <person name="Seo E."/>
            <person name="Choi J."/>
            <person name="Cheong K."/>
            <person name="Kim K.T."/>
            <person name="Jung K."/>
            <person name="Lee G.W."/>
            <person name="Oh S.K."/>
            <person name="Bae C."/>
            <person name="Kim S.B."/>
            <person name="Lee H.Y."/>
            <person name="Kim S.Y."/>
            <person name="Kim M.S."/>
            <person name="Kang B.C."/>
            <person name="Jo Y.D."/>
            <person name="Yang H.B."/>
            <person name="Jeong H.J."/>
            <person name="Kang W.H."/>
            <person name="Kwon J.K."/>
            <person name="Shin C."/>
            <person name="Lim J.Y."/>
            <person name="Park J.H."/>
            <person name="Huh J.H."/>
            <person name="Kim J.S."/>
            <person name="Kim B.D."/>
            <person name="Cohen O."/>
            <person name="Paran I."/>
            <person name="Suh M.C."/>
            <person name="Lee S.B."/>
            <person name="Kim Y.K."/>
            <person name="Shin Y."/>
            <person name="Noh S.J."/>
            <person name="Park J."/>
            <person name="Seo Y.S."/>
            <person name="Kwon S.Y."/>
            <person name="Kim H.A."/>
            <person name="Park J.M."/>
            <person name="Kim H.J."/>
            <person name="Choi S.B."/>
            <person name="Bosland P.W."/>
            <person name="Reeves G."/>
            <person name="Jo S.H."/>
            <person name="Lee B.W."/>
            <person name="Cho H.T."/>
            <person name="Choi H.S."/>
            <person name="Lee M.S."/>
            <person name="Yu Y."/>
            <person name="Do Choi Y."/>
            <person name="Park B.S."/>
            <person name="van Deynze A."/>
            <person name="Ashrafi H."/>
            <person name="Hill T."/>
            <person name="Kim W.T."/>
            <person name="Pai H.S."/>
            <person name="Ahn H.K."/>
            <person name="Yeam I."/>
            <person name="Giovannoni J.J."/>
            <person name="Rose J.K."/>
            <person name="Sorensen I."/>
            <person name="Lee S.J."/>
            <person name="Kim R.W."/>
            <person name="Choi I.Y."/>
            <person name="Choi B.S."/>
            <person name="Lim J.S."/>
            <person name="Lee Y.H."/>
            <person name="Choi D."/>
        </authorList>
    </citation>
    <scope>NUCLEOTIDE SEQUENCE [LARGE SCALE GENOMIC DNA]</scope>
    <source>
        <strain evidence="2">cv. CM334</strain>
    </source>
</reference>
<proteinExistence type="predicted"/>
<sequence>MQNANPVSTLLVAHFKLSATLSRKTNDECDYMSLVSHSSAIGSLMYAMVCSRPDLSYAISAVSRYMANLGKEHWKTVQWIFRYLHGYADVSLQFGKIRYGVISQSAIFLMKDQMVQEKTKHIDVQYHFHLSANLGAQSFVMEDELCPGCWGSFGGGGAVTKTSGVMTRSSFTTGHGLRKLYEERSKSLENSQPAMVSSSASPASEEWDNVISFTGSASLEKAGPLVGSVDAAESMDEYLFRVSLPGVTRDEKADVGLRFIRKSGVKLIPGSFGFVCVSDSGCDCRINRGRKSSLD</sequence>
<dbReference type="STRING" id="4072.A0A2G2YPZ4"/>